<reference evidence="10" key="1">
    <citation type="submission" date="2022-01" db="EMBL/GenBank/DDBJ databases">
        <title>Collection of gut derived symbiotic bacterial strains cultured from healthy donors.</title>
        <authorList>
            <person name="Lin H."/>
            <person name="Kohout C."/>
            <person name="Waligurski E."/>
            <person name="Pamer E.G."/>
        </authorList>
    </citation>
    <scope>NUCLEOTIDE SEQUENCE</scope>
    <source>
        <strain evidence="10">DFI.6.55</strain>
    </source>
</reference>
<dbReference type="Proteomes" id="UP001299608">
    <property type="component" value="Unassembled WGS sequence"/>
</dbReference>
<evidence type="ECO:0000256" key="4">
    <source>
        <dbReference type="ARBA" id="ARBA00022737"/>
    </source>
</evidence>
<evidence type="ECO:0000259" key="9">
    <source>
        <dbReference type="PROSITE" id="PS50893"/>
    </source>
</evidence>
<evidence type="ECO:0000313" key="10">
    <source>
        <dbReference type="EMBL" id="MCG4748600.1"/>
    </source>
</evidence>
<keyword evidence="4" id="KW-0677">Repeat</keyword>
<dbReference type="GO" id="GO:0005524">
    <property type="term" value="F:ATP binding"/>
    <property type="evidence" value="ECO:0007669"/>
    <property type="project" value="UniProtKB-KW"/>
</dbReference>
<comment type="subcellular location">
    <subcellularLocation>
        <location evidence="1">Cell membrane</location>
        <topology evidence="1">Peripheral membrane protein</topology>
    </subcellularLocation>
</comment>
<dbReference type="CDD" id="cd03216">
    <property type="entry name" value="ABC_Carb_Monos_I"/>
    <property type="match status" value="1"/>
</dbReference>
<dbReference type="FunFam" id="3.40.50.300:FF:000127">
    <property type="entry name" value="Ribose import ATP-binding protein RbsA"/>
    <property type="match status" value="1"/>
</dbReference>
<dbReference type="PANTHER" id="PTHR43790">
    <property type="entry name" value="CARBOHYDRATE TRANSPORT ATP-BINDING PROTEIN MG119-RELATED"/>
    <property type="match status" value="1"/>
</dbReference>
<proteinExistence type="predicted"/>
<dbReference type="SMART" id="SM00382">
    <property type="entry name" value="AAA"/>
    <property type="match status" value="2"/>
</dbReference>
<keyword evidence="2" id="KW-0813">Transport</keyword>
<gene>
    <name evidence="10" type="ORF">L0N08_24610</name>
</gene>
<evidence type="ECO:0000256" key="7">
    <source>
        <dbReference type="ARBA" id="ARBA00022967"/>
    </source>
</evidence>
<accession>A0AAW5C3H3</accession>
<dbReference type="InterPro" id="IPR003439">
    <property type="entry name" value="ABC_transporter-like_ATP-bd"/>
</dbReference>
<dbReference type="InterPro" id="IPR027417">
    <property type="entry name" value="P-loop_NTPase"/>
</dbReference>
<keyword evidence="6 10" id="KW-0067">ATP-binding</keyword>
<evidence type="ECO:0000256" key="2">
    <source>
        <dbReference type="ARBA" id="ARBA00022448"/>
    </source>
</evidence>
<name>A0AAW5C3H3_9FIRM</name>
<evidence type="ECO:0000313" key="11">
    <source>
        <dbReference type="Proteomes" id="UP001299608"/>
    </source>
</evidence>
<evidence type="ECO:0000256" key="1">
    <source>
        <dbReference type="ARBA" id="ARBA00004202"/>
    </source>
</evidence>
<dbReference type="PANTHER" id="PTHR43790:SF9">
    <property type="entry name" value="GALACTOFURANOSE TRANSPORTER ATP-BINDING PROTEIN YTFR"/>
    <property type="match status" value="1"/>
</dbReference>
<dbReference type="InterPro" id="IPR050107">
    <property type="entry name" value="ABC_carbohydrate_import_ATPase"/>
</dbReference>
<evidence type="ECO:0000256" key="5">
    <source>
        <dbReference type="ARBA" id="ARBA00022741"/>
    </source>
</evidence>
<dbReference type="PROSITE" id="PS00211">
    <property type="entry name" value="ABC_TRANSPORTER_1"/>
    <property type="match status" value="1"/>
</dbReference>
<dbReference type="AlphaFoldDB" id="A0AAW5C3H3"/>
<sequence>MENDYILEFRGINKSFTGVKALKDISFQIRRGEVHALMGENGAGKSTLMKILSGAYTKDSGGILVDGREVTIKNTSDSEKLGIAIIYQELNLIPELSVAENIFLHRQPQRGIFVDWKQMNSQAADVLKQIDVDIDTKATVSSLSVAQQQMVEIAKAISLNSRVLIMDEPTSALTEGETKKLFQVISNLKKKGITMVYISHRMEEIFEICDSYSVMRDGAYIAGGMIRDVTVDKLIEYMVGRSLSQVFPGKHNVIGDIVLEARDISSGTEVRNVSFYLKQGEILGFAGLVGAGRTETLKAVFGADPKSKGQIMINGRTVPIHSPGDAIHRGIGFVPEDRKREGLVTELSVMDNVVMAKMDNSMNHGLFSIGKAKALCRYYIDSLMIKTPSEKQLAKYLSGGNQQKVVLAKWLNCAPDIIVLDEPTRGIDINAKMEIYNIIVKLAGEGKSIILVSSEMQEIIGLCDRVYVMCEGKVAGMLMKEELTQEKIMSYATGGR</sequence>
<dbReference type="InterPro" id="IPR017871">
    <property type="entry name" value="ABC_transporter-like_CS"/>
</dbReference>
<protein>
    <submittedName>
        <fullName evidence="10">Sugar ABC transporter ATP-binding protein</fullName>
    </submittedName>
</protein>
<dbReference type="Pfam" id="PF00005">
    <property type="entry name" value="ABC_tran"/>
    <property type="match status" value="2"/>
</dbReference>
<keyword evidence="5" id="KW-0547">Nucleotide-binding</keyword>
<dbReference type="Gene3D" id="3.40.50.300">
    <property type="entry name" value="P-loop containing nucleotide triphosphate hydrolases"/>
    <property type="match status" value="2"/>
</dbReference>
<feature type="domain" description="ABC transporter" evidence="9">
    <location>
        <begin position="253"/>
        <end position="496"/>
    </location>
</feature>
<dbReference type="CDD" id="cd03215">
    <property type="entry name" value="ABC_Carb_Monos_II"/>
    <property type="match status" value="1"/>
</dbReference>
<evidence type="ECO:0000256" key="6">
    <source>
        <dbReference type="ARBA" id="ARBA00022840"/>
    </source>
</evidence>
<dbReference type="EMBL" id="JAKNGE010000040">
    <property type="protein sequence ID" value="MCG4748600.1"/>
    <property type="molecule type" value="Genomic_DNA"/>
</dbReference>
<organism evidence="10 11">
    <name type="scientific">Enterocloster aldenensis</name>
    <dbReference type="NCBI Taxonomy" id="358742"/>
    <lineage>
        <taxon>Bacteria</taxon>
        <taxon>Bacillati</taxon>
        <taxon>Bacillota</taxon>
        <taxon>Clostridia</taxon>
        <taxon>Lachnospirales</taxon>
        <taxon>Lachnospiraceae</taxon>
        <taxon>Enterocloster</taxon>
    </lineage>
</organism>
<keyword evidence="3" id="KW-1003">Cell membrane</keyword>
<dbReference type="SUPFAM" id="SSF52540">
    <property type="entry name" value="P-loop containing nucleoside triphosphate hydrolases"/>
    <property type="match status" value="2"/>
</dbReference>
<comment type="caution">
    <text evidence="10">The sequence shown here is derived from an EMBL/GenBank/DDBJ whole genome shotgun (WGS) entry which is preliminary data.</text>
</comment>
<dbReference type="InterPro" id="IPR003593">
    <property type="entry name" value="AAA+_ATPase"/>
</dbReference>
<dbReference type="PROSITE" id="PS50893">
    <property type="entry name" value="ABC_TRANSPORTER_2"/>
    <property type="match status" value="2"/>
</dbReference>
<dbReference type="GO" id="GO:0005886">
    <property type="term" value="C:plasma membrane"/>
    <property type="evidence" value="ECO:0007669"/>
    <property type="project" value="UniProtKB-SubCell"/>
</dbReference>
<dbReference type="GO" id="GO:0016887">
    <property type="term" value="F:ATP hydrolysis activity"/>
    <property type="evidence" value="ECO:0007669"/>
    <property type="project" value="InterPro"/>
</dbReference>
<evidence type="ECO:0000256" key="8">
    <source>
        <dbReference type="ARBA" id="ARBA00023136"/>
    </source>
</evidence>
<dbReference type="RefSeq" id="WP_227116794.1">
    <property type="nucleotide sequence ID" value="NZ_JAAITT010000031.1"/>
</dbReference>
<keyword evidence="7" id="KW-1278">Translocase</keyword>
<feature type="domain" description="ABC transporter" evidence="9">
    <location>
        <begin position="7"/>
        <end position="242"/>
    </location>
</feature>
<evidence type="ECO:0000256" key="3">
    <source>
        <dbReference type="ARBA" id="ARBA00022475"/>
    </source>
</evidence>
<keyword evidence="8" id="KW-0472">Membrane</keyword>